<dbReference type="Proteomes" id="UP000325672">
    <property type="component" value="Unassembled WGS sequence"/>
</dbReference>
<evidence type="ECO:0000313" key="3">
    <source>
        <dbReference type="Proteomes" id="UP000325672"/>
    </source>
</evidence>
<reference evidence="2 3" key="1">
    <citation type="submission" date="2019-04" db="EMBL/GenBank/DDBJ databases">
        <title>Friends and foes A comparative genomics study of 23 Aspergillus species from section Flavi.</title>
        <authorList>
            <consortium name="DOE Joint Genome Institute"/>
            <person name="Kjaerbolling I."/>
            <person name="Vesth T."/>
            <person name="Frisvad J.C."/>
            <person name="Nybo J.L."/>
            <person name="Theobald S."/>
            <person name="Kildgaard S."/>
            <person name="Isbrandt T."/>
            <person name="Kuo A."/>
            <person name="Sato A."/>
            <person name="Lyhne E.K."/>
            <person name="Kogle M.E."/>
            <person name="Wiebenga A."/>
            <person name="Kun R.S."/>
            <person name="Lubbers R.J."/>
            <person name="Makela M.R."/>
            <person name="Barry K."/>
            <person name="Chovatia M."/>
            <person name="Clum A."/>
            <person name="Daum C."/>
            <person name="Haridas S."/>
            <person name="He G."/>
            <person name="LaButti K."/>
            <person name="Lipzen A."/>
            <person name="Mondo S."/>
            <person name="Riley R."/>
            <person name="Salamov A."/>
            <person name="Simmons B.A."/>
            <person name="Magnuson J.K."/>
            <person name="Henrissat B."/>
            <person name="Mortensen U.H."/>
            <person name="Larsen T.O."/>
            <person name="Devries R.P."/>
            <person name="Grigoriev I.V."/>
            <person name="Machida M."/>
            <person name="Baker S.E."/>
            <person name="Andersen M.R."/>
        </authorList>
    </citation>
    <scope>NUCLEOTIDE SEQUENCE [LARGE SCALE GENOMIC DNA]</scope>
    <source>
        <strain evidence="2 3">CBS 117625</strain>
    </source>
</reference>
<feature type="signal peptide" evidence="1">
    <location>
        <begin position="1"/>
        <end position="27"/>
    </location>
</feature>
<evidence type="ECO:0000256" key="1">
    <source>
        <dbReference type="SAM" id="SignalP"/>
    </source>
</evidence>
<feature type="chain" id="PRO_5025009153" evidence="1">
    <location>
        <begin position="28"/>
        <end position="120"/>
    </location>
</feature>
<sequence>MFGHDVHAWSWLVDGSFLFLLCSFGRTSVQPAQDTRRMDVSKSLEEIFSYYCRPDRFISAANSAWMTKTPGIKVLLSCHDRQRKYALLSPDRASRRQAHGIYAVAVKPHSNPGDCDIAAF</sequence>
<keyword evidence="3" id="KW-1185">Reference proteome</keyword>
<name>A0A5N6SHP5_ASPPS</name>
<dbReference type="GeneID" id="43639675"/>
<evidence type="ECO:0000313" key="2">
    <source>
        <dbReference type="EMBL" id="KAE8134192.1"/>
    </source>
</evidence>
<accession>A0A5N6SHP5</accession>
<dbReference type="EMBL" id="ML743606">
    <property type="protein sequence ID" value="KAE8134192.1"/>
    <property type="molecule type" value="Genomic_DNA"/>
</dbReference>
<dbReference type="RefSeq" id="XP_031910255.1">
    <property type="nucleotide sequence ID" value="XM_032055465.1"/>
</dbReference>
<gene>
    <name evidence="2" type="ORF">BDV38DRAFT_255810</name>
</gene>
<keyword evidence="1" id="KW-0732">Signal</keyword>
<dbReference type="AlphaFoldDB" id="A0A5N6SHP5"/>
<proteinExistence type="predicted"/>
<protein>
    <submittedName>
        <fullName evidence="2">Uncharacterized protein</fullName>
    </submittedName>
</protein>
<organism evidence="2 3">
    <name type="scientific">Aspergillus pseudotamarii</name>
    <dbReference type="NCBI Taxonomy" id="132259"/>
    <lineage>
        <taxon>Eukaryota</taxon>
        <taxon>Fungi</taxon>
        <taxon>Dikarya</taxon>
        <taxon>Ascomycota</taxon>
        <taxon>Pezizomycotina</taxon>
        <taxon>Eurotiomycetes</taxon>
        <taxon>Eurotiomycetidae</taxon>
        <taxon>Eurotiales</taxon>
        <taxon>Aspergillaceae</taxon>
        <taxon>Aspergillus</taxon>
        <taxon>Aspergillus subgen. Circumdati</taxon>
    </lineage>
</organism>